<evidence type="ECO:0000313" key="1">
    <source>
        <dbReference type="EMBL" id="MAA12847.1"/>
    </source>
</evidence>
<reference evidence="1" key="1">
    <citation type="journal article" date="2017" name="Parasit. Vectors">
        <title>Sialotranscriptomics of Rhipicephalus zambeziensis reveals intricate expression profiles of secretory proteins and suggests tight temporal transcriptional regulation during blood-feeding.</title>
        <authorList>
            <person name="de Castro M.H."/>
            <person name="de Klerk D."/>
            <person name="Pienaar R."/>
            <person name="Rees D.J.G."/>
            <person name="Mans B.J."/>
        </authorList>
    </citation>
    <scope>NUCLEOTIDE SEQUENCE</scope>
    <source>
        <tissue evidence="1">Salivary glands</tissue>
    </source>
</reference>
<organism evidence="1">
    <name type="scientific">Rhipicephalus zambeziensis</name>
    <dbReference type="NCBI Taxonomy" id="60191"/>
    <lineage>
        <taxon>Eukaryota</taxon>
        <taxon>Metazoa</taxon>
        <taxon>Ecdysozoa</taxon>
        <taxon>Arthropoda</taxon>
        <taxon>Chelicerata</taxon>
        <taxon>Arachnida</taxon>
        <taxon>Acari</taxon>
        <taxon>Parasitiformes</taxon>
        <taxon>Ixodida</taxon>
        <taxon>Ixodoidea</taxon>
        <taxon>Ixodidae</taxon>
        <taxon>Rhipicephalinae</taxon>
        <taxon>Rhipicephalus</taxon>
        <taxon>Rhipicephalus</taxon>
    </lineage>
</organism>
<sequence>MLPFYRAPCKTVEVWFHFTGIISTPPYFKPPWLVVTATSHAKKMHFFFFLCMLPFYRAPRKMAEVRFHLSHNFHSHFFKTSLLMVTVTSHALVIPDNCRNHRSDNLFTSTAESFDNCRISNIKWNLNQSSLIR</sequence>
<proteinExistence type="predicted"/>
<dbReference type="EMBL" id="GFPF01001701">
    <property type="protein sequence ID" value="MAA12847.1"/>
    <property type="molecule type" value="Transcribed_RNA"/>
</dbReference>
<dbReference type="AlphaFoldDB" id="A0A224Y5M4"/>
<accession>A0A224Y5M4</accession>
<protein>
    <submittedName>
        <fullName evidence="1">Uncharacterized protein</fullName>
    </submittedName>
</protein>
<name>A0A224Y5M4_9ACAR</name>